<sequence length="101" mass="11307">MWGQSSSRVPSLTSGNPTLSARLQPLDRHFIKVHAEKKYSCSKCGKKFGAEWLAKHHEATCGTSWLCSCGATYQNREALLTHARRHSHGLPFELKRGDAQK</sequence>
<dbReference type="GO" id="GO:0000981">
    <property type="term" value="F:DNA-binding transcription factor activity, RNA polymerase II-specific"/>
    <property type="evidence" value="ECO:0007669"/>
    <property type="project" value="TreeGrafter"/>
</dbReference>
<dbReference type="GO" id="GO:0008270">
    <property type="term" value="F:zinc ion binding"/>
    <property type="evidence" value="ECO:0007669"/>
    <property type="project" value="UniProtKB-KW"/>
</dbReference>
<comment type="caution">
    <text evidence="4">The sequence shown here is derived from an EMBL/GenBank/DDBJ whole genome shotgun (WGS) entry which is preliminary data.</text>
</comment>
<gene>
    <name evidence="4" type="ORF">HPB48_002149</name>
</gene>
<dbReference type="EMBL" id="JABSTR010000001">
    <property type="protein sequence ID" value="KAH9362171.1"/>
    <property type="molecule type" value="Genomic_DNA"/>
</dbReference>
<organism evidence="4 5">
    <name type="scientific">Haemaphysalis longicornis</name>
    <name type="common">Bush tick</name>
    <dbReference type="NCBI Taxonomy" id="44386"/>
    <lineage>
        <taxon>Eukaryota</taxon>
        <taxon>Metazoa</taxon>
        <taxon>Ecdysozoa</taxon>
        <taxon>Arthropoda</taxon>
        <taxon>Chelicerata</taxon>
        <taxon>Arachnida</taxon>
        <taxon>Acari</taxon>
        <taxon>Parasitiformes</taxon>
        <taxon>Ixodida</taxon>
        <taxon>Ixodoidea</taxon>
        <taxon>Ixodidae</taxon>
        <taxon>Haemaphysalinae</taxon>
        <taxon>Haemaphysalis</taxon>
    </lineage>
</organism>
<dbReference type="VEuPathDB" id="VectorBase:HLOH_047182"/>
<feature type="domain" description="C2H2-type" evidence="3">
    <location>
        <begin position="59"/>
        <end position="91"/>
    </location>
</feature>
<dbReference type="GO" id="GO:0045944">
    <property type="term" value="P:positive regulation of transcription by RNA polymerase II"/>
    <property type="evidence" value="ECO:0007669"/>
    <property type="project" value="InterPro"/>
</dbReference>
<dbReference type="OrthoDB" id="6354171at2759"/>
<evidence type="ECO:0000259" key="3">
    <source>
        <dbReference type="PROSITE" id="PS50157"/>
    </source>
</evidence>
<dbReference type="PANTHER" id="PTHR46664">
    <property type="entry name" value="ATM INTERACTOR"/>
    <property type="match status" value="1"/>
</dbReference>
<dbReference type="GO" id="GO:0005634">
    <property type="term" value="C:nucleus"/>
    <property type="evidence" value="ECO:0007669"/>
    <property type="project" value="TreeGrafter"/>
</dbReference>
<dbReference type="InterPro" id="IPR055303">
    <property type="entry name" value="ATMIN"/>
</dbReference>
<protein>
    <recommendedName>
        <fullName evidence="3">C2H2-type domain-containing protein</fullName>
    </recommendedName>
</protein>
<dbReference type="Gene3D" id="3.30.160.60">
    <property type="entry name" value="Classic Zinc Finger"/>
    <property type="match status" value="1"/>
</dbReference>
<dbReference type="PANTHER" id="PTHR46664:SF1">
    <property type="entry name" value="ATM INTERACTOR"/>
    <property type="match status" value="1"/>
</dbReference>
<evidence type="ECO:0000256" key="1">
    <source>
        <dbReference type="PROSITE-ProRule" id="PRU00042"/>
    </source>
</evidence>
<proteinExistence type="predicted"/>
<evidence type="ECO:0000313" key="4">
    <source>
        <dbReference type="EMBL" id="KAH9362171.1"/>
    </source>
</evidence>
<name>A0A9J6FGW5_HAELO</name>
<dbReference type="AlphaFoldDB" id="A0A9J6FGW5"/>
<dbReference type="InterPro" id="IPR013087">
    <property type="entry name" value="Znf_C2H2_type"/>
</dbReference>
<keyword evidence="5" id="KW-1185">Reference proteome</keyword>
<feature type="region of interest" description="Disordered" evidence="2">
    <location>
        <begin position="1"/>
        <end position="20"/>
    </location>
</feature>
<keyword evidence="1" id="KW-0863">Zinc-finger</keyword>
<dbReference type="Proteomes" id="UP000821853">
    <property type="component" value="Chromosome 1"/>
</dbReference>
<keyword evidence="1" id="KW-0862">Zinc</keyword>
<reference evidence="4 5" key="1">
    <citation type="journal article" date="2020" name="Cell">
        <title>Large-Scale Comparative Analyses of Tick Genomes Elucidate Their Genetic Diversity and Vector Capacities.</title>
        <authorList>
            <consortium name="Tick Genome and Microbiome Consortium (TIGMIC)"/>
            <person name="Jia N."/>
            <person name="Wang J."/>
            <person name="Shi W."/>
            <person name="Du L."/>
            <person name="Sun Y."/>
            <person name="Zhan W."/>
            <person name="Jiang J.F."/>
            <person name="Wang Q."/>
            <person name="Zhang B."/>
            <person name="Ji P."/>
            <person name="Bell-Sakyi L."/>
            <person name="Cui X.M."/>
            <person name="Yuan T.T."/>
            <person name="Jiang B.G."/>
            <person name="Yang W.F."/>
            <person name="Lam T.T."/>
            <person name="Chang Q.C."/>
            <person name="Ding S.J."/>
            <person name="Wang X.J."/>
            <person name="Zhu J.G."/>
            <person name="Ruan X.D."/>
            <person name="Zhao L."/>
            <person name="Wei J.T."/>
            <person name="Ye R.Z."/>
            <person name="Que T.C."/>
            <person name="Du C.H."/>
            <person name="Zhou Y.H."/>
            <person name="Cheng J.X."/>
            <person name="Dai P.F."/>
            <person name="Guo W.B."/>
            <person name="Han X.H."/>
            <person name="Huang E.J."/>
            <person name="Li L.F."/>
            <person name="Wei W."/>
            <person name="Gao Y.C."/>
            <person name="Liu J.Z."/>
            <person name="Shao H.Z."/>
            <person name="Wang X."/>
            <person name="Wang C.C."/>
            <person name="Yang T.C."/>
            <person name="Huo Q.B."/>
            <person name="Li W."/>
            <person name="Chen H.Y."/>
            <person name="Chen S.E."/>
            <person name="Zhou L.G."/>
            <person name="Ni X.B."/>
            <person name="Tian J.H."/>
            <person name="Sheng Y."/>
            <person name="Liu T."/>
            <person name="Pan Y.S."/>
            <person name="Xia L.Y."/>
            <person name="Li J."/>
            <person name="Zhao F."/>
            <person name="Cao W.C."/>
        </authorList>
    </citation>
    <scope>NUCLEOTIDE SEQUENCE [LARGE SCALE GENOMIC DNA]</scope>
    <source>
        <strain evidence="4">HaeL-2018</strain>
    </source>
</reference>
<dbReference type="GO" id="GO:0000976">
    <property type="term" value="F:transcription cis-regulatory region binding"/>
    <property type="evidence" value="ECO:0007669"/>
    <property type="project" value="InterPro"/>
</dbReference>
<accession>A0A9J6FGW5</accession>
<dbReference type="PROSITE" id="PS50157">
    <property type="entry name" value="ZINC_FINGER_C2H2_2"/>
    <property type="match status" value="1"/>
</dbReference>
<evidence type="ECO:0000313" key="5">
    <source>
        <dbReference type="Proteomes" id="UP000821853"/>
    </source>
</evidence>
<evidence type="ECO:0000256" key="2">
    <source>
        <dbReference type="SAM" id="MobiDB-lite"/>
    </source>
</evidence>
<keyword evidence="1" id="KW-0479">Metal-binding</keyword>